<keyword evidence="2" id="KW-1185">Reference proteome</keyword>
<comment type="caution">
    <text evidence="1">The sequence shown here is derived from an EMBL/GenBank/DDBJ whole genome shotgun (WGS) entry which is preliminary data.</text>
</comment>
<evidence type="ECO:0000313" key="1">
    <source>
        <dbReference type="EMBL" id="KAH8012190.1"/>
    </source>
</evidence>
<protein>
    <submittedName>
        <fullName evidence="1">Uncharacterized protein</fullName>
    </submittedName>
</protein>
<evidence type="ECO:0000313" key="2">
    <source>
        <dbReference type="Proteomes" id="UP000827872"/>
    </source>
</evidence>
<name>A0ACB8FYT0_9SAUR</name>
<dbReference type="EMBL" id="CM037626">
    <property type="protein sequence ID" value="KAH8012190.1"/>
    <property type="molecule type" value="Genomic_DNA"/>
</dbReference>
<organism evidence="1 2">
    <name type="scientific">Sphaerodactylus townsendi</name>
    <dbReference type="NCBI Taxonomy" id="933632"/>
    <lineage>
        <taxon>Eukaryota</taxon>
        <taxon>Metazoa</taxon>
        <taxon>Chordata</taxon>
        <taxon>Craniata</taxon>
        <taxon>Vertebrata</taxon>
        <taxon>Euteleostomi</taxon>
        <taxon>Lepidosauria</taxon>
        <taxon>Squamata</taxon>
        <taxon>Bifurcata</taxon>
        <taxon>Gekkota</taxon>
        <taxon>Sphaerodactylidae</taxon>
        <taxon>Sphaerodactylus</taxon>
    </lineage>
</organism>
<dbReference type="Proteomes" id="UP000827872">
    <property type="component" value="Linkage Group LG13"/>
</dbReference>
<reference evidence="1" key="1">
    <citation type="submission" date="2021-08" db="EMBL/GenBank/DDBJ databases">
        <title>The first chromosome-level gecko genome reveals the dynamic sex chromosomes of Neotropical dwarf geckos (Sphaerodactylidae: Sphaerodactylus).</title>
        <authorList>
            <person name="Pinto B.J."/>
            <person name="Keating S.E."/>
            <person name="Gamble T."/>
        </authorList>
    </citation>
    <scope>NUCLEOTIDE SEQUENCE</scope>
    <source>
        <strain evidence="1">TG3544</strain>
    </source>
</reference>
<sequence>MASVQQGEKQLFEKFWKGTFKAVASPRPGSIIVTSITSRKPLPRLSFGLCPQPGPLIRCPAGSGRIKLLDLSPDKTHCGNILVHGRIPLLLQIFMLVFVPSISGHDCIRFTAGAESAAREHSWG</sequence>
<gene>
    <name evidence="1" type="ORF">K3G42_015265</name>
</gene>
<accession>A0ACB8FYT0</accession>
<proteinExistence type="predicted"/>